<keyword evidence="3" id="KW-1185">Reference proteome</keyword>
<reference evidence="3" key="1">
    <citation type="journal article" date="2014" name="Genome Announc.">
        <title>Genome sequence and annotation of Acremonium chrysogenum, producer of the beta-lactam antibiotic cephalosporin C.</title>
        <authorList>
            <person name="Terfehr D."/>
            <person name="Dahlmann T.A."/>
            <person name="Specht T."/>
            <person name="Zadra I."/>
            <person name="Kuernsteiner H."/>
            <person name="Kueck U."/>
        </authorList>
    </citation>
    <scope>NUCLEOTIDE SEQUENCE [LARGE SCALE GENOMIC DNA]</scope>
    <source>
        <strain evidence="3">ATCC 11550 / CBS 779.69 / DSM 880 / IAM 14645 / JCM 23072 / IMI 49137</strain>
    </source>
</reference>
<evidence type="ECO:0008006" key="4">
    <source>
        <dbReference type="Google" id="ProtNLM"/>
    </source>
</evidence>
<accession>A0A086TEH5</accession>
<dbReference type="AlphaFoldDB" id="A0A086TEH5"/>
<dbReference type="InterPro" id="IPR052413">
    <property type="entry name" value="SUR7_domain"/>
</dbReference>
<dbReference type="EMBL" id="JPKY01000007">
    <property type="protein sequence ID" value="KFH47757.1"/>
    <property type="molecule type" value="Genomic_DNA"/>
</dbReference>
<dbReference type="GO" id="GO:0051285">
    <property type="term" value="C:cell cortex of cell tip"/>
    <property type="evidence" value="ECO:0007669"/>
    <property type="project" value="TreeGrafter"/>
</dbReference>
<protein>
    <recommendedName>
        <fullName evidence="4">SUR7 family protein-like protein</fullName>
    </recommendedName>
</protein>
<gene>
    <name evidence="2" type="ORF">ACRE_012980</name>
</gene>
<organism evidence="2 3">
    <name type="scientific">Hapsidospora chrysogenum (strain ATCC 11550 / CBS 779.69 / DSM 880 / IAM 14645 / JCM 23072 / IMI 49137)</name>
    <name type="common">Acremonium chrysogenum</name>
    <dbReference type="NCBI Taxonomy" id="857340"/>
    <lineage>
        <taxon>Eukaryota</taxon>
        <taxon>Fungi</taxon>
        <taxon>Dikarya</taxon>
        <taxon>Ascomycota</taxon>
        <taxon>Pezizomycotina</taxon>
        <taxon>Sordariomycetes</taxon>
        <taxon>Hypocreomycetidae</taxon>
        <taxon>Hypocreales</taxon>
        <taxon>Bionectriaceae</taxon>
        <taxon>Hapsidospora</taxon>
    </lineage>
</organism>
<dbReference type="PANTHER" id="PTHR28019">
    <property type="entry name" value="CELL MEMBRANE PROTEIN YLR413W-RELATED"/>
    <property type="match status" value="1"/>
</dbReference>
<dbReference type="OrthoDB" id="4159154at2759"/>
<proteinExistence type="predicted"/>
<keyword evidence="1" id="KW-1133">Transmembrane helix</keyword>
<evidence type="ECO:0000256" key="1">
    <source>
        <dbReference type="SAM" id="Phobius"/>
    </source>
</evidence>
<dbReference type="GO" id="GO:0031505">
    <property type="term" value="P:fungal-type cell wall organization"/>
    <property type="evidence" value="ECO:0007669"/>
    <property type="project" value="TreeGrafter"/>
</dbReference>
<dbReference type="InterPro" id="IPR009571">
    <property type="entry name" value="SUR7/Rim9-like_fungi"/>
</dbReference>
<feature type="transmembrane region" description="Helical" evidence="1">
    <location>
        <begin position="228"/>
        <end position="253"/>
    </location>
</feature>
<comment type="caution">
    <text evidence="2">The sequence shown here is derived from an EMBL/GenBank/DDBJ whole genome shotgun (WGS) entry which is preliminary data.</text>
</comment>
<sequence>MKLLGTRLLLLAGPVALSIVGLVLSALALFSGHEKGVMEDYAIVRLNVSSMGYDLISTRNDDVDASQDEDEGGFLDGVKDTLGDIKDSAVDKINDLVGDGVGEVATALGISEWYSIHVMSLCEGDFEPNGTVSSPSLNISKCTNSSPTDRVNLSRLLDKELSLGPVDVSLKDLGWPDEIQDALDKLNAALTALFIFYVLALAFSAFSLLGGLWATAKPEARRVNGVNLLLATLAMVCLAASSIAITVGVTIGVDEINDAGRDIGVNVSRGNKFLAVTWAATGVMLLASVFWLVRFCFQRRKFSRARAKARPTKKTHEMSEY</sequence>
<feature type="transmembrane region" description="Helical" evidence="1">
    <location>
        <begin position="273"/>
        <end position="297"/>
    </location>
</feature>
<name>A0A086TEH5_HAPC1</name>
<dbReference type="PANTHER" id="PTHR28019:SF7">
    <property type="entry name" value="SUR7 PROTEIN"/>
    <property type="match status" value="1"/>
</dbReference>
<evidence type="ECO:0000313" key="2">
    <source>
        <dbReference type="EMBL" id="KFH47757.1"/>
    </source>
</evidence>
<evidence type="ECO:0000313" key="3">
    <source>
        <dbReference type="Proteomes" id="UP000029964"/>
    </source>
</evidence>
<keyword evidence="1" id="KW-0472">Membrane</keyword>
<keyword evidence="1" id="KW-0812">Transmembrane</keyword>
<dbReference type="Pfam" id="PF06687">
    <property type="entry name" value="SUR7"/>
    <property type="match status" value="1"/>
</dbReference>
<feature type="transmembrane region" description="Helical" evidence="1">
    <location>
        <begin position="194"/>
        <end position="216"/>
    </location>
</feature>
<dbReference type="HOGENOM" id="CLU_064532_0_0_1"/>
<dbReference type="GO" id="GO:0005886">
    <property type="term" value="C:plasma membrane"/>
    <property type="evidence" value="ECO:0007669"/>
    <property type="project" value="InterPro"/>
</dbReference>
<dbReference type="Proteomes" id="UP000029964">
    <property type="component" value="Unassembled WGS sequence"/>
</dbReference>